<sequence>MERRKTLQMPLLHGADKNVIGARRASWRIVSSIEEKEESRGNEDYVSVIKEYRSKIEAELTEICGGILKLLDQKLVPAAAAADSKVFYLKMKGDYHRVLMRELKHRFSTGLGEDLVWAQRESRLKEVNWVCLLEVQVNIVDEGIDIREWGRVVTGLAFHQEYLLFCVLKLAQHLSKTKVHFVLSIRSDFWEKNCHARECNKLSHASRSVQQPALLEFSQVSSSRCVGSDLPHHAAAGKSQHSSRSVGSDLPHAAIALSPTAVVIVLLRQFV</sequence>
<evidence type="ECO:0000313" key="1">
    <source>
        <dbReference type="EMBL" id="KAH9695555.1"/>
    </source>
</evidence>
<keyword evidence="2" id="KW-1185">Reference proteome</keyword>
<proteinExistence type="predicted"/>
<name>A0ACB8IGU1_CITSI</name>
<dbReference type="EMBL" id="CM039177">
    <property type="protein sequence ID" value="KAH9695555.1"/>
    <property type="molecule type" value="Genomic_DNA"/>
</dbReference>
<comment type="caution">
    <text evidence="1">The sequence shown here is derived from an EMBL/GenBank/DDBJ whole genome shotgun (WGS) entry which is preliminary data.</text>
</comment>
<reference evidence="2" key="1">
    <citation type="journal article" date="2023" name="Hortic. Res.">
        <title>A chromosome-level phased genome enabling allele-level studies in sweet orange: a case study on citrus Huanglongbing tolerance.</title>
        <authorList>
            <person name="Wu B."/>
            <person name="Yu Q."/>
            <person name="Deng Z."/>
            <person name="Duan Y."/>
            <person name="Luo F."/>
            <person name="Gmitter F. Jr."/>
        </authorList>
    </citation>
    <scope>NUCLEOTIDE SEQUENCE [LARGE SCALE GENOMIC DNA]</scope>
    <source>
        <strain evidence="2">cv. Valencia</strain>
    </source>
</reference>
<organism evidence="1 2">
    <name type="scientific">Citrus sinensis</name>
    <name type="common">Sweet orange</name>
    <name type="synonym">Citrus aurantium var. sinensis</name>
    <dbReference type="NCBI Taxonomy" id="2711"/>
    <lineage>
        <taxon>Eukaryota</taxon>
        <taxon>Viridiplantae</taxon>
        <taxon>Streptophyta</taxon>
        <taxon>Embryophyta</taxon>
        <taxon>Tracheophyta</taxon>
        <taxon>Spermatophyta</taxon>
        <taxon>Magnoliopsida</taxon>
        <taxon>eudicotyledons</taxon>
        <taxon>Gunneridae</taxon>
        <taxon>Pentapetalae</taxon>
        <taxon>rosids</taxon>
        <taxon>malvids</taxon>
        <taxon>Sapindales</taxon>
        <taxon>Rutaceae</taxon>
        <taxon>Aurantioideae</taxon>
        <taxon>Citrus</taxon>
    </lineage>
</organism>
<accession>A0ACB8IGU1</accession>
<evidence type="ECO:0000313" key="2">
    <source>
        <dbReference type="Proteomes" id="UP000829398"/>
    </source>
</evidence>
<protein>
    <submittedName>
        <fullName evidence="1">14-3-3-like protein GF14 omega</fullName>
    </submittedName>
</protein>
<gene>
    <name evidence="1" type="ORF">KPL71_022818</name>
</gene>
<dbReference type="Proteomes" id="UP000829398">
    <property type="component" value="Chromosome 8"/>
</dbReference>